<proteinExistence type="predicted"/>
<gene>
    <name evidence="1" type="ORF">EVAR_80960_1</name>
</gene>
<protein>
    <submittedName>
        <fullName evidence="1">Uncharacterized protein</fullName>
    </submittedName>
</protein>
<dbReference type="EMBL" id="BGZK01000614">
    <property type="protein sequence ID" value="GBP53000.1"/>
    <property type="molecule type" value="Genomic_DNA"/>
</dbReference>
<dbReference type="Proteomes" id="UP000299102">
    <property type="component" value="Unassembled WGS sequence"/>
</dbReference>
<name>A0A4C1WQ65_EUMVA</name>
<keyword evidence="2" id="KW-1185">Reference proteome</keyword>
<dbReference type="AlphaFoldDB" id="A0A4C1WQ65"/>
<evidence type="ECO:0000313" key="1">
    <source>
        <dbReference type="EMBL" id="GBP53000.1"/>
    </source>
</evidence>
<comment type="caution">
    <text evidence="1">The sequence shown here is derived from an EMBL/GenBank/DDBJ whole genome shotgun (WGS) entry which is preliminary data.</text>
</comment>
<accession>A0A4C1WQ65</accession>
<sequence>MCGGGGGPNVTMHDKKQVKSFVTSNRNAFTNSLVPDNVDGRDGAERVIYGYDAVEMWSQELPNETTQPNQSKLFMQQIDRLREMDLMNSETMN</sequence>
<evidence type="ECO:0000313" key="2">
    <source>
        <dbReference type="Proteomes" id="UP000299102"/>
    </source>
</evidence>
<organism evidence="1 2">
    <name type="scientific">Eumeta variegata</name>
    <name type="common">Bagworm moth</name>
    <name type="synonym">Eumeta japonica</name>
    <dbReference type="NCBI Taxonomy" id="151549"/>
    <lineage>
        <taxon>Eukaryota</taxon>
        <taxon>Metazoa</taxon>
        <taxon>Ecdysozoa</taxon>
        <taxon>Arthropoda</taxon>
        <taxon>Hexapoda</taxon>
        <taxon>Insecta</taxon>
        <taxon>Pterygota</taxon>
        <taxon>Neoptera</taxon>
        <taxon>Endopterygota</taxon>
        <taxon>Lepidoptera</taxon>
        <taxon>Glossata</taxon>
        <taxon>Ditrysia</taxon>
        <taxon>Tineoidea</taxon>
        <taxon>Psychidae</taxon>
        <taxon>Oiketicinae</taxon>
        <taxon>Eumeta</taxon>
    </lineage>
</organism>
<reference evidence="1 2" key="1">
    <citation type="journal article" date="2019" name="Commun. Biol.">
        <title>The bagworm genome reveals a unique fibroin gene that provides high tensile strength.</title>
        <authorList>
            <person name="Kono N."/>
            <person name="Nakamura H."/>
            <person name="Ohtoshi R."/>
            <person name="Tomita M."/>
            <person name="Numata K."/>
            <person name="Arakawa K."/>
        </authorList>
    </citation>
    <scope>NUCLEOTIDE SEQUENCE [LARGE SCALE GENOMIC DNA]</scope>
</reference>